<organism evidence="1">
    <name type="scientific">marine metagenome</name>
    <dbReference type="NCBI Taxonomy" id="408172"/>
    <lineage>
        <taxon>unclassified sequences</taxon>
        <taxon>metagenomes</taxon>
        <taxon>ecological metagenomes</taxon>
    </lineage>
</organism>
<reference evidence="1" key="1">
    <citation type="submission" date="2018-05" db="EMBL/GenBank/DDBJ databases">
        <authorList>
            <person name="Lanie J.A."/>
            <person name="Ng W.-L."/>
            <person name="Kazmierczak K.M."/>
            <person name="Andrzejewski T.M."/>
            <person name="Davidsen T.M."/>
            <person name="Wayne K.J."/>
            <person name="Tettelin H."/>
            <person name="Glass J.I."/>
            <person name="Rusch D."/>
            <person name="Podicherti R."/>
            <person name="Tsui H.-C.T."/>
            <person name="Winkler M.E."/>
        </authorList>
    </citation>
    <scope>NUCLEOTIDE SEQUENCE</scope>
</reference>
<accession>A0A382RBX9</accession>
<feature type="non-terminal residue" evidence="1">
    <location>
        <position position="1"/>
    </location>
</feature>
<proteinExistence type="predicted"/>
<feature type="non-terminal residue" evidence="1">
    <location>
        <position position="35"/>
    </location>
</feature>
<sequence>HGRALQRSGAADVGRRRLRRHCGVIAPGVHRRWHL</sequence>
<protein>
    <submittedName>
        <fullName evidence="1">Uncharacterized protein</fullName>
    </submittedName>
</protein>
<evidence type="ECO:0000313" key="1">
    <source>
        <dbReference type="EMBL" id="SVC95189.1"/>
    </source>
</evidence>
<gene>
    <name evidence="1" type="ORF">METZ01_LOCUS348043</name>
</gene>
<dbReference type="EMBL" id="UINC01120601">
    <property type="protein sequence ID" value="SVC95189.1"/>
    <property type="molecule type" value="Genomic_DNA"/>
</dbReference>
<name>A0A382RBX9_9ZZZZ</name>
<dbReference type="AlphaFoldDB" id="A0A382RBX9"/>